<dbReference type="EMBL" id="JACHHR010000003">
    <property type="protein sequence ID" value="MBB5212274.1"/>
    <property type="molecule type" value="Genomic_DNA"/>
</dbReference>
<reference evidence="2 3" key="1">
    <citation type="submission" date="2020-01" db="EMBL/GenBank/DDBJ databases">
        <title>The possibility of degradation of plastic by Microbulbifer hydrolyticus IRE-31.</title>
        <authorList>
            <person name="Liu L."/>
        </authorList>
    </citation>
    <scope>NUCLEOTIDE SEQUENCE [LARGE SCALE GENOMIC DNA]</scope>
    <source>
        <strain evidence="2 3">IRE-31</strain>
    </source>
</reference>
<organism evidence="1 4">
    <name type="scientific">Microbulbifer hydrolyticus</name>
    <dbReference type="NCBI Taxonomy" id="48074"/>
    <lineage>
        <taxon>Bacteria</taxon>
        <taxon>Pseudomonadati</taxon>
        <taxon>Pseudomonadota</taxon>
        <taxon>Gammaproteobacteria</taxon>
        <taxon>Cellvibrionales</taxon>
        <taxon>Microbulbiferaceae</taxon>
        <taxon>Microbulbifer</taxon>
    </lineage>
</organism>
<accession>A0A6P1TE36</accession>
<evidence type="ECO:0000313" key="2">
    <source>
        <dbReference type="EMBL" id="QHQ39925.1"/>
    </source>
</evidence>
<dbReference type="Proteomes" id="UP000464675">
    <property type="component" value="Chromosome"/>
</dbReference>
<reference evidence="1 4" key="2">
    <citation type="submission" date="2020-08" db="EMBL/GenBank/DDBJ databases">
        <title>Genomic Encyclopedia of Type Strains, Phase IV (KMG-IV): sequencing the most valuable type-strain genomes for metagenomic binning, comparative biology and taxonomic classification.</title>
        <authorList>
            <person name="Goeker M."/>
        </authorList>
    </citation>
    <scope>NUCLEOTIDE SEQUENCE [LARGE SCALE GENOMIC DNA]</scope>
    <source>
        <strain evidence="1 4">DSM 11525</strain>
    </source>
</reference>
<sequence>MNRTGIAAVAVSATLCLQGCIFVPYGNEHSYDPFFFNPDDQSQSADFVEVGNYLPNAAAPPAASRQCSMEASSNKVGSACWFFPVMRVY</sequence>
<dbReference type="OrthoDB" id="5739246at2"/>
<evidence type="ECO:0000313" key="1">
    <source>
        <dbReference type="EMBL" id="MBB5212274.1"/>
    </source>
</evidence>
<keyword evidence="3" id="KW-1185">Reference proteome</keyword>
<proteinExistence type="predicted"/>
<evidence type="ECO:0008006" key="5">
    <source>
        <dbReference type="Google" id="ProtNLM"/>
    </source>
</evidence>
<protein>
    <recommendedName>
        <fullName evidence="5">Lipoprotein</fullName>
    </recommendedName>
</protein>
<name>A0A6P1TE36_9GAMM</name>
<evidence type="ECO:0000313" key="4">
    <source>
        <dbReference type="Proteomes" id="UP000563601"/>
    </source>
</evidence>
<gene>
    <name evidence="2" type="ORF">GTQ55_13650</name>
    <name evidence="1" type="ORF">HNQ53_002499</name>
</gene>
<evidence type="ECO:0000313" key="3">
    <source>
        <dbReference type="Proteomes" id="UP000464675"/>
    </source>
</evidence>
<dbReference type="EMBL" id="CP047491">
    <property type="protein sequence ID" value="QHQ39925.1"/>
    <property type="molecule type" value="Genomic_DNA"/>
</dbReference>
<dbReference type="Proteomes" id="UP000563601">
    <property type="component" value="Unassembled WGS sequence"/>
</dbReference>
<dbReference type="RefSeq" id="WP_161859237.1">
    <property type="nucleotide sequence ID" value="NZ_CP047491.1"/>
</dbReference>
<dbReference type="AlphaFoldDB" id="A0A6P1TE36"/>